<feature type="region of interest" description="Disordered" evidence="3">
    <location>
        <begin position="204"/>
        <end position="251"/>
    </location>
</feature>
<dbReference type="InterPro" id="IPR012340">
    <property type="entry name" value="NA-bd_OB-fold"/>
</dbReference>
<evidence type="ECO:0000256" key="2">
    <source>
        <dbReference type="PROSITE-ProRule" id="PRU00252"/>
    </source>
</evidence>
<dbReference type="Pfam" id="PF00436">
    <property type="entry name" value="SSB"/>
    <property type="match status" value="1"/>
</dbReference>
<proteinExistence type="predicted"/>
<dbReference type="RefSeq" id="WP_184841535.1">
    <property type="nucleotide sequence ID" value="NZ_JACHMN010000003.1"/>
</dbReference>
<feature type="region of interest" description="Disordered" evidence="3">
    <location>
        <begin position="145"/>
        <end position="169"/>
    </location>
</feature>
<dbReference type="GO" id="GO:0003697">
    <property type="term" value="F:single-stranded DNA binding"/>
    <property type="evidence" value="ECO:0007669"/>
    <property type="project" value="InterPro"/>
</dbReference>
<feature type="compositionally biased region" description="Basic and acidic residues" evidence="3">
    <location>
        <begin position="225"/>
        <end position="235"/>
    </location>
</feature>
<accession>A0A841BXA4</accession>
<comment type="caution">
    <text evidence="4">The sequence shown here is derived from an EMBL/GenBank/DDBJ whole genome shotgun (WGS) entry which is preliminary data.</text>
</comment>
<dbReference type="Gene3D" id="2.40.50.140">
    <property type="entry name" value="Nucleic acid-binding proteins"/>
    <property type="match status" value="1"/>
</dbReference>
<dbReference type="CDD" id="cd04496">
    <property type="entry name" value="SSB_OBF"/>
    <property type="match status" value="1"/>
</dbReference>
<feature type="compositionally biased region" description="Basic residues" evidence="3">
    <location>
        <begin position="241"/>
        <end position="251"/>
    </location>
</feature>
<gene>
    <name evidence="4" type="ORF">F4553_005580</name>
</gene>
<evidence type="ECO:0000313" key="4">
    <source>
        <dbReference type="EMBL" id="MBB5872146.1"/>
    </source>
</evidence>
<reference evidence="4 5" key="1">
    <citation type="submission" date="2020-08" db="EMBL/GenBank/DDBJ databases">
        <title>Sequencing the genomes of 1000 actinobacteria strains.</title>
        <authorList>
            <person name="Klenk H.-P."/>
        </authorList>
    </citation>
    <scope>NUCLEOTIDE SEQUENCE [LARGE SCALE GENOMIC DNA]</scope>
    <source>
        <strain evidence="4 5">DSM 45362</strain>
    </source>
</reference>
<organism evidence="4 5">
    <name type="scientific">Allocatelliglobosispora scoriae</name>
    <dbReference type="NCBI Taxonomy" id="643052"/>
    <lineage>
        <taxon>Bacteria</taxon>
        <taxon>Bacillati</taxon>
        <taxon>Actinomycetota</taxon>
        <taxon>Actinomycetes</taxon>
        <taxon>Micromonosporales</taxon>
        <taxon>Micromonosporaceae</taxon>
        <taxon>Allocatelliglobosispora</taxon>
    </lineage>
</organism>
<keyword evidence="5" id="KW-1185">Reference proteome</keyword>
<name>A0A841BXA4_9ACTN</name>
<evidence type="ECO:0000256" key="3">
    <source>
        <dbReference type="SAM" id="MobiDB-lite"/>
    </source>
</evidence>
<keyword evidence="1 2" id="KW-0238">DNA-binding</keyword>
<evidence type="ECO:0000256" key="1">
    <source>
        <dbReference type="ARBA" id="ARBA00023125"/>
    </source>
</evidence>
<protein>
    <submittedName>
        <fullName evidence="4">Single-strand DNA-binding protein</fullName>
    </submittedName>
</protein>
<dbReference type="PROSITE" id="PS50935">
    <property type="entry name" value="SSB"/>
    <property type="match status" value="1"/>
</dbReference>
<evidence type="ECO:0000313" key="5">
    <source>
        <dbReference type="Proteomes" id="UP000587527"/>
    </source>
</evidence>
<sequence length="251" mass="27263">MNETNITLIGNVLTSPEWRLTSTSRQKVTSFKVASTARRLDRESGKWVDGNSLRVRVNCWRNLADGVAQSIMLGDPVIVFGRLYTRDWVDSEGTHRTLYELEALSVGHDYSRGRAKFARNRPNTATSANEAPDELRIGGEATIEAPDLSTGLSPDDPLHDSDGDPAYADPVGLGGLGALGDFDPMGVLREGGLDAQVIESYLRDAVAHPETGTSGEGGDEDESDDHTIDPLEERLATPGPRGRRRREPVPV</sequence>
<dbReference type="SUPFAM" id="SSF50249">
    <property type="entry name" value="Nucleic acid-binding proteins"/>
    <property type="match status" value="1"/>
</dbReference>
<dbReference type="InterPro" id="IPR000424">
    <property type="entry name" value="Primosome_PriB/ssb"/>
</dbReference>
<dbReference type="Proteomes" id="UP000587527">
    <property type="component" value="Unassembled WGS sequence"/>
</dbReference>
<dbReference type="AlphaFoldDB" id="A0A841BXA4"/>
<dbReference type="EMBL" id="JACHMN010000003">
    <property type="protein sequence ID" value="MBB5872146.1"/>
    <property type="molecule type" value="Genomic_DNA"/>
</dbReference>